<accession>A0A835BIG6</accession>
<name>A0A835BIG6_9POAL</name>
<evidence type="ECO:0000259" key="1">
    <source>
        <dbReference type="Pfam" id="PF11838"/>
    </source>
</evidence>
<dbReference type="Gene3D" id="1.25.50.20">
    <property type="match status" value="1"/>
</dbReference>
<reference evidence="2" key="1">
    <citation type="submission" date="2020-07" db="EMBL/GenBank/DDBJ databases">
        <title>Genome sequence and genetic diversity analysis of an under-domesticated orphan crop, white fonio (Digitaria exilis).</title>
        <authorList>
            <person name="Bennetzen J.L."/>
            <person name="Chen S."/>
            <person name="Ma X."/>
            <person name="Wang X."/>
            <person name="Yssel A.E.J."/>
            <person name="Chaluvadi S.R."/>
            <person name="Johnson M."/>
            <person name="Gangashetty P."/>
            <person name="Hamidou F."/>
            <person name="Sanogo M.D."/>
            <person name="Zwaenepoel A."/>
            <person name="Wallace J."/>
            <person name="Van De Peer Y."/>
            <person name="Van Deynze A."/>
        </authorList>
    </citation>
    <scope>NUCLEOTIDE SEQUENCE</scope>
    <source>
        <tissue evidence="2">Leaves</tissue>
    </source>
</reference>
<keyword evidence="3" id="KW-1185">Reference proteome</keyword>
<feature type="domain" description="ERAP1-like C-terminal" evidence="1">
    <location>
        <begin position="5"/>
        <end position="65"/>
    </location>
</feature>
<proteinExistence type="predicted"/>
<gene>
    <name evidence="2" type="ORF">HU200_033236</name>
</gene>
<dbReference type="EMBL" id="JACEFO010001795">
    <property type="protein sequence ID" value="KAF8701908.1"/>
    <property type="molecule type" value="Genomic_DNA"/>
</dbReference>
<evidence type="ECO:0000313" key="3">
    <source>
        <dbReference type="Proteomes" id="UP000636709"/>
    </source>
</evidence>
<dbReference type="OrthoDB" id="10031169at2759"/>
<comment type="caution">
    <text evidence="2">The sequence shown here is derived from an EMBL/GenBank/DDBJ whole genome shotgun (WGS) entry which is preliminary data.</text>
</comment>
<dbReference type="Pfam" id="PF11838">
    <property type="entry name" value="ERAP1_C"/>
    <property type="match status" value="1"/>
</dbReference>
<evidence type="ECO:0000313" key="2">
    <source>
        <dbReference type="EMBL" id="KAF8701908.1"/>
    </source>
</evidence>
<sequence>MCPWQKNWDHVFNTWKSSELISDFIESIVSPFTSDEKAAEVSEFFADRIKPSFERTLKQSLESVRISARWIESIKSEASLGQVVQELLQGEA</sequence>
<dbReference type="AlphaFoldDB" id="A0A835BIG6"/>
<protein>
    <recommendedName>
        <fullName evidence="1">ERAP1-like C-terminal domain-containing protein</fullName>
    </recommendedName>
</protein>
<dbReference type="Proteomes" id="UP000636709">
    <property type="component" value="Unassembled WGS sequence"/>
</dbReference>
<dbReference type="InterPro" id="IPR024571">
    <property type="entry name" value="ERAP1-like_C_dom"/>
</dbReference>
<organism evidence="2 3">
    <name type="scientific">Digitaria exilis</name>
    <dbReference type="NCBI Taxonomy" id="1010633"/>
    <lineage>
        <taxon>Eukaryota</taxon>
        <taxon>Viridiplantae</taxon>
        <taxon>Streptophyta</taxon>
        <taxon>Embryophyta</taxon>
        <taxon>Tracheophyta</taxon>
        <taxon>Spermatophyta</taxon>
        <taxon>Magnoliopsida</taxon>
        <taxon>Liliopsida</taxon>
        <taxon>Poales</taxon>
        <taxon>Poaceae</taxon>
        <taxon>PACMAD clade</taxon>
        <taxon>Panicoideae</taxon>
        <taxon>Panicodae</taxon>
        <taxon>Paniceae</taxon>
        <taxon>Anthephorinae</taxon>
        <taxon>Digitaria</taxon>
    </lineage>
</organism>